<evidence type="ECO:0000256" key="2">
    <source>
        <dbReference type="ARBA" id="ARBA00022475"/>
    </source>
</evidence>
<evidence type="ECO:0000313" key="9">
    <source>
        <dbReference type="Proteomes" id="UP001519363"/>
    </source>
</evidence>
<feature type="transmembrane region" description="Helical" evidence="6">
    <location>
        <begin position="342"/>
        <end position="364"/>
    </location>
</feature>
<evidence type="ECO:0000256" key="3">
    <source>
        <dbReference type="ARBA" id="ARBA00022692"/>
    </source>
</evidence>
<feature type="transmembrane region" description="Helical" evidence="6">
    <location>
        <begin position="716"/>
        <end position="735"/>
    </location>
</feature>
<feature type="transmembrane region" description="Helical" evidence="6">
    <location>
        <begin position="203"/>
        <end position="226"/>
    </location>
</feature>
<proteinExistence type="predicted"/>
<keyword evidence="8" id="KW-0131">Cell cycle</keyword>
<feature type="domain" description="ABC3 transporter permease C-terminal" evidence="7">
    <location>
        <begin position="210"/>
        <end position="323"/>
    </location>
</feature>
<feature type="transmembrane region" description="Helical" evidence="6">
    <location>
        <begin position="747"/>
        <end position="772"/>
    </location>
</feature>
<name>A0ABS5AQW9_9PSEU</name>
<feature type="transmembrane region" description="Helical" evidence="6">
    <location>
        <begin position="425"/>
        <end position="450"/>
    </location>
</feature>
<evidence type="ECO:0000256" key="6">
    <source>
        <dbReference type="SAM" id="Phobius"/>
    </source>
</evidence>
<accession>A0ABS5AQW9</accession>
<feature type="domain" description="ABC3 transporter permease C-terminal" evidence="7">
    <location>
        <begin position="665"/>
        <end position="772"/>
    </location>
</feature>
<keyword evidence="9" id="KW-1185">Reference proteome</keyword>
<dbReference type="Proteomes" id="UP001519363">
    <property type="component" value="Unassembled WGS sequence"/>
</dbReference>
<feature type="transmembrane region" description="Helical" evidence="6">
    <location>
        <begin position="35"/>
        <end position="58"/>
    </location>
</feature>
<feature type="transmembrane region" description="Helical" evidence="6">
    <location>
        <begin position="259"/>
        <end position="279"/>
    </location>
</feature>
<keyword evidence="4 6" id="KW-1133">Transmembrane helix</keyword>
<keyword evidence="5 6" id="KW-0472">Membrane</keyword>
<comment type="subcellular location">
    <subcellularLocation>
        <location evidence="1">Cell membrane</location>
        <topology evidence="1">Multi-pass membrane protein</topology>
    </subcellularLocation>
</comment>
<feature type="transmembrane region" description="Helical" evidence="6">
    <location>
        <begin position="299"/>
        <end position="321"/>
    </location>
</feature>
<evidence type="ECO:0000256" key="5">
    <source>
        <dbReference type="ARBA" id="ARBA00023136"/>
    </source>
</evidence>
<evidence type="ECO:0000259" key="7">
    <source>
        <dbReference type="Pfam" id="PF02687"/>
    </source>
</evidence>
<dbReference type="Pfam" id="PF02687">
    <property type="entry name" value="FtsX"/>
    <property type="match status" value="2"/>
</dbReference>
<evidence type="ECO:0000313" key="8">
    <source>
        <dbReference type="EMBL" id="MBP2478965.1"/>
    </source>
</evidence>
<keyword evidence="2" id="KW-1003">Cell membrane</keyword>
<comment type="caution">
    <text evidence="8">The sequence shown here is derived from an EMBL/GenBank/DDBJ whole genome shotgun (WGS) entry which is preliminary data.</text>
</comment>
<dbReference type="RefSeq" id="WP_086789825.1">
    <property type="nucleotide sequence ID" value="NZ_JAGIOO010000001.1"/>
</dbReference>
<gene>
    <name evidence="8" type="ORF">JOF53_007837</name>
</gene>
<feature type="transmembrane region" description="Helical" evidence="6">
    <location>
        <begin position="376"/>
        <end position="397"/>
    </location>
</feature>
<dbReference type="GO" id="GO:0051301">
    <property type="term" value="P:cell division"/>
    <property type="evidence" value="ECO:0007669"/>
    <property type="project" value="UniProtKB-KW"/>
</dbReference>
<keyword evidence="3 6" id="KW-0812">Transmembrane</keyword>
<protein>
    <submittedName>
        <fullName evidence="8">Cell division protein FtsX</fullName>
    </submittedName>
</protein>
<evidence type="ECO:0000256" key="1">
    <source>
        <dbReference type="ARBA" id="ARBA00004651"/>
    </source>
</evidence>
<feature type="transmembrane region" description="Helical" evidence="6">
    <location>
        <begin position="660"/>
        <end position="681"/>
    </location>
</feature>
<sequence length="783" mass="81960">MGNKNSSDPRGVVRRWVDDLVLGVRLAVGGGRNSWARLALTAIGIGLGVAVLLGAAAIPSVMDLHSARRTDRDVPSASQEARPGKDAVLATRVRTEYRGVGVSGVLLEPQGPGATPPPGLTEFPKPGAFAVSPALDALLSSPDGELLRPRFNGPRTLIADAGLTGPKEVFFYVGGSGLDKSGNAVRVYEFGTVPDRSVLAPELLLLILVALTTLLIPVVVFIATSTRLAAAARDRRLAAIRLVGADSVQTRRIAAGESLIGSVFGLLFGGALFLAGRQLVELFELSGVSVFAVDVIPAWWLALPLVVAVPALAVVVSIGALRNTLVDPLGSVRQGRPVRRKVLWRLVPLAFGLGALTTQVRNFANEDAHPSTLDMAAVVLGVTLVLASIPVLLPWLVEKLVGRLNGGQVSWQLAVRRLQLDSGNAARVIGGLAVVLAGGIALQTVLLAAAQEFPASRNTVDRSALRVSAQAGPNGPDEVLNALRAVPGLRSMDGYASGHVRGVKEDSYLSVYTGSCEELAKLARITGCAPGRSWLLPPSRGDENQPKPGEKVRFVAGGDRDWSLDWTLPKNIRPATLNSDQGTGVYSGLLVAPGVLPEAMARRMAASAVVYLEPGRPDTAEHVRNALGPLAWHATVTLANYQTAIDRNPQAANFAAIKRGVLGGVLVALLLAAASLLVIGFEQVRERRRPLAVLAANGVPRRTLALSLVWQNAMPVTLAVVIATGTGIGLSALLLRTLDQSVAFDWAGIGLSSGAALVAALLVSALTLPSVLRAMRPEGLRAE</sequence>
<dbReference type="EMBL" id="JAGIOO010000001">
    <property type="protein sequence ID" value="MBP2478965.1"/>
    <property type="molecule type" value="Genomic_DNA"/>
</dbReference>
<organism evidence="8 9">
    <name type="scientific">Crossiella equi</name>
    <dbReference type="NCBI Taxonomy" id="130796"/>
    <lineage>
        <taxon>Bacteria</taxon>
        <taxon>Bacillati</taxon>
        <taxon>Actinomycetota</taxon>
        <taxon>Actinomycetes</taxon>
        <taxon>Pseudonocardiales</taxon>
        <taxon>Pseudonocardiaceae</taxon>
        <taxon>Crossiella</taxon>
    </lineage>
</organism>
<keyword evidence="8" id="KW-0132">Cell division</keyword>
<reference evidence="8 9" key="1">
    <citation type="submission" date="2021-03" db="EMBL/GenBank/DDBJ databases">
        <title>Sequencing the genomes of 1000 actinobacteria strains.</title>
        <authorList>
            <person name="Klenk H.-P."/>
        </authorList>
    </citation>
    <scope>NUCLEOTIDE SEQUENCE [LARGE SCALE GENOMIC DNA]</scope>
    <source>
        <strain evidence="8 9">DSM 44580</strain>
    </source>
</reference>
<evidence type="ECO:0000256" key="4">
    <source>
        <dbReference type="ARBA" id="ARBA00022989"/>
    </source>
</evidence>
<dbReference type="InterPro" id="IPR003838">
    <property type="entry name" value="ABC3_permease_C"/>
</dbReference>